<keyword evidence="1 4" id="KW-0489">Methyltransferase</keyword>
<evidence type="ECO:0000256" key="4">
    <source>
        <dbReference type="PROSITE-ProRule" id="PRU01024"/>
    </source>
</evidence>
<dbReference type="Pfam" id="PF05958">
    <property type="entry name" value="tRNA_U5-meth_tr"/>
    <property type="match status" value="1"/>
</dbReference>
<dbReference type="PROSITE" id="PS51687">
    <property type="entry name" value="SAM_MT_RNA_M5U"/>
    <property type="match status" value="1"/>
</dbReference>
<feature type="active site" description="Nucleophile" evidence="4">
    <location>
        <position position="387"/>
    </location>
</feature>
<dbReference type="Pfam" id="PF01938">
    <property type="entry name" value="TRAM"/>
    <property type="match status" value="1"/>
</dbReference>
<dbReference type="InterPro" id="IPR029063">
    <property type="entry name" value="SAM-dependent_MTases_sf"/>
</dbReference>
<dbReference type="EMBL" id="CP001737">
    <property type="protein sequence ID" value="ACV80052.1"/>
    <property type="molecule type" value="Genomic_DNA"/>
</dbReference>
<keyword evidence="2 4" id="KW-0808">Transferase</keyword>
<comment type="similarity">
    <text evidence="4">Belongs to the class I-like SAM-binding methyltransferase superfamily. RNA M5U methyltransferase family.</text>
</comment>
<feature type="binding site" evidence="4">
    <location>
        <position position="262"/>
    </location>
    <ligand>
        <name>S-adenosyl-L-methionine</name>
        <dbReference type="ChEBI" id="CHEBI:59789"/>
    </ligand>
</feature>
<dbReference type="GO" id="GO:0070475">
    <property type="term" value="P:rRNA base methylation"/>
    <property type="evidence" value="ECO:0007669"/>
    <property type="project" value="TreeGrafter"/>
</dbReference>
<dbReference type="SUPFAM" id="SSF50249">
    <property type="entry name" value="Nucleic acid-binding proteins"/>
    <property type="match status" value="1"/>
</dbReference>
<organism evidence="7 8">
    <name type="scientific">Nakamurella multipartita (strain ATCC 700099 / DSM 44233 / CIP 104796 / JCM 9543 / NBRC 105858 / Y-104)</name>
    <name type="common">Microsphaera multipartita</name>
    <dbReference type="NCBI Taxonomy" id="479431"/>
    <lineage>
        <taxon>Bacteria</taxon>
        <taxon>Bacillati</taxon>
        <taxon>Actinomycetota</taxon>
        <taxon>Actinomycetes</taxon>
        <taxon>Nakamurellales</taxon>
        <taxon>Nakamurellaceae</taxon>
        <taxon>Nakamurella</taxon>
    </lineage>
</organism>
<evidence type="ECO:0000256" key="3">
    <source>
        <dbReference type="ARBA" id="ARBA00022691"/>
    </source>
</evidence>
<accession>C8XG50</accession>
<evidence type="ECO:0000313" key="7">
    <source>
        <dbReference type="EMBL" id="ACV80052.1"/>
    </source>
</evidence>
<dbReference type="STRING" id="479431.Namu_3754"/>
<dbReference type="SUPFAM" id="SSF53335">
    <property type="entry name" value="S-adenosyl-L-methionine-dependent methyltransferases"/>
    <property type="match status" value="1"/>
</dbReference>
<reference evidence="7 8" key="2">
    <citation type="journal article" date="2010" name="Stand. Genomic Sci.">
        <title>Complete genome sequence of Nakamurella multipartita type strain (Y-104).</title>
        <authorList>
            <person name="Tice H."/>
            <person name="Mayilraj S."/>
            <person name="Sims D."/>
            <person name="Lapidus A."/>
            <person name="Nolan M."/>
            <person name="Lucas S."/>
            <person name="Glavina Del Rio T."/>
            <person name="Copeland A."/>
            <person name="Cheng J.F."/>
            <person name="Meincke L."/>
            <person name="Bruce D."/>
            <person name="Goodwin L."/>
            <person name="Pitluck S."/>
            <person name="Ivanova N."/>
            <person name="Mavromatis K."/>
            <person name="Ovchinnikova G."/>
            <person name="Pati A."/>
            <person name="Chen A."/>
            <person name="Palaniappan K."/>
            <person name="Land M."/>
            <person name="Hauser L."/>
            <person name="Chang Y.J."/>
            <person name="Jeffries C.D."/>
            <person name="Detter J.C."/>
            <person name="Brettin T."/>
            <person name="Rohde M."/>
            <person name="Goker M."/>
            <person name="Bristow J."/>
            <person name="Eisen J.A."/>
            <person name="Markowitz V."/>
            <person name="Hugenholtz P."/>
            <person name="Kyrpides N.C."/>
            <person name="Klenk H.P."/>
            <person name="Chen F."/>
        </authorList>
    </citation>
    <scope>NUCLEOTIDE SEQUENCE [LARGE SCALE GENOMIC DNA]</scope>
    <source>
        <strain evidence="8">ATCC 700099 / DSM 44233 / CIP 104796 / JCM 9543 / NBRC 105858 / Y-104</strain>
    </source>
</reference>
<evidence type="ECO:0000256" key="5">
    <source>
        <dbReference type="SAM" id="MobiDB-lite"/>
    </source>
</evidence>
<name>C8XG50_NAKMY</name>
<dbReference type="InParanoid" id="C8XG50"/>
<dbReference type="InterPro" id="IPR010280">
    <property type="entry name" value="U5_MeTrfase_fam"/>
</dbReference>
<dbReference type="HOGENOM" id="CLU_014689_7_0_11"/>
<feature type="compositionally biased region" description="Basic residues" evidence="5">
    <location>
        <begin position="199"/>
        <end position="211"/>
    </location>
</feature>
<dbReference type="InterPro" id="IPR030391">
    <property type="entry name" value="MeTrfase_TrmA_CS"/>
</dbReference>
<dbReference type="Proteomes" id="UP000002218">
    <property type="component" value="Chromosome"/>
</dbReference>
<sequence length="433" mass="44587">MSGAAAPAADELAPGVEVEVTIGPVAHGGHCVARYDGRVIFVRLAVPGERAIVRITQAKAGSFCRGEVIQVLQADPARIPAPCSHYGPGGCGGCDFQHVQPDRQRELKAEVVAEQLQRLAGIERTVVVEPLPGGDVGWRSRVRWALDAQGRVGPRATRSHRVVPINALRPCLIADPAITAATDTLDVPPGVHPAPPTGPRRRRRDSGRPPRRTPVALPEVVLAQAADGAVTATWPGRPGAAPIVTEHAAGRDFAVAADGFWQPHHAAADVLAAAVAAALAGVELAGRTGWDLYGGVGLFAQVLAEAIGPEGTVIGVESDERAADLAVANLADHPGFTGRCGEVEAVLPTLDPAVAAIVLDPPRSGAGPRVCASLAGLGPDVIVYVACDPAALARDTAALAAGGYGLDSLRAFDTFPQTHHVECVARFVPAAAD</sequence>
<dbReference type="AlphaFoldDB" id="C8XG50"/>
<protein>
    <submittedName>
        <fullName evidence="7">Deoxyribonuclease/rho motif-related TRAM</fullName>
    </submittedName>
</protein>
<reference evidence="8" key="1">
    <citation type="submission" date="2009-09" db="EMBL/GenBank/DDBJ databases">
        <title>The complete genome of Nakamurella multipartita DSM 44233.</title>
        <authorList>
            <consortium name="US DOE Joint Genome Institute (JGI-PGF)"/>
            <person name="Lucas S."/>
            <person name="Copeland A."/>
            <person name="Lapidus A."/>
            <person name="Glavina del Rio T."/>
            <person name="Dalin E."/>
            <person name="Tice H."/>
            <person name="Bruce D."/>
            <person name="Goodwin L."/>
            <person name="Pitluck S."/>
            <person name="Kyrpides N."/>
            <person name="Mavromatis K."/>
            <person name="Ivanova N."/>
            <person name="Ovchinnikova G."/>
            <person name="Sims D."/>
            <person name="Meincke L."/>
            <person name="Brettin T."/>
            <person name="Detter J.C."/>
            <person name="Han C."/>
            <person name="Larimer F."/>
            <person name="Land M."/>
            <person name="Hauser L."/>
            <person name="Markowitz V."/>
            <person name="Cheng J.-F."/>
            <person name="Hugenholtz P."/>
            <person name="Woyke T."/>
            <person name="Wu D."/>
            <person name="Klenk H.-P."/>
            <person name="Eisen J.A."/>
        </authorList>
    </citation>
    <scope>NUCLEOTIDE SEQUENCE [LARGE SCALE GENOMIC DNA]</scope>
    <source>
        <strain evidence="8">ATCC 700099 / DSM 44233 / CIP 104796 / JCM 9543 / NBRC 105858 / Y-104</strain>
    </source>
</reference>
<dbReference type="InterPro" id="IPR012340">
    <property type="entry name" value="NA-bd_OB-fold"/>
</dbReference>
<evidence type="ECO:0000259" key="6">
    <source>
        <dbReference type="PROSITE" id="PS50926"/>
    </source>
</evidence>
<gene>
    <name evidence="7" type="ordered locus">Namu_3754</name>
</gene>
<dbReference type="Gene3D" id="2.40.50.140">
    <property type="entry name" value="Nucleic acid-binding proteins"/>
    <property type="match status" value="1"/>
</dbReference>
<dbReference type="GO" id="GO:0070041">
    <property type="term" value="F:rRNA (uridine-C5-)-methyltransferase activity"/>
    <property type="evidence" value="ECO:0007669"/>
    <property type="project" value="TreeGrafter"/>
</dbReference>
<feature type="binding site" evidence="4">
    <location>
        <position position="293"/>
    </location>
    <ligand>
        <name>S-adenosyl-L-methionine</name>
        <dbReference type="ChEBI" id="CHEBI:59789"/>
    </ligand>
</feature>
<evidence type="ECO:0000256" key="1">
    <source>
        <dbReference type="ARBA" id="ARBA00022603"/>
    </source>
</evidence>
<feature type="binding site" evidence="4">
    <location>
        <position position="317"/>
    </location>
    <ligand>
        <name>S-adenosyl-L-methionine</name>
        <dbReference type="ChEBI" id="CHEBI:59789"/>
    </ligand>
</feature>
<evidence type="ECO:0000313" key="8">
    <source>
        <dbReference type="Proteomes" id="UP000002218"/>
    </source>
</evidence>
<dbReference type="PANTHER" id="PTHR11061">
    <property type="entry name" value="RNA M5U METHYLTRANSFERASE"/>
    <property type="match status" value="1"/>
</dbReference>
<dbReference type="PROSITE" id="PS50926">
    <property type="entry name" value="TRAM"/>
    <property type="match status" value="1"/>
</dbReference>
<dbReference type="Gene3D" id="3.40.50.150">
    <property type="entry name" value="Vaccinia Virus protein VP39"/>
    <property type="match status" value="2"/>
</dbReference>
<dbReference type="eggNOG" id="COG2265">
    <property type="taxonomic scope" value="Bacteria"/>
</dbReference>
<proteinExistence type="inferred from homology"/>
<dbReference type="FunCoup" id="C8XG50">
    <property type="interactions" value="146"/>
</dbReference>
<evidence type="ECO:0000256" key="2">
    <source>
        <dbReference type="ARBA" id="ARBA00022679"/>
    </source>
</evidence>
<dbReference type="KEGG" id="nml:Namu_3754"/>
<dbReference type="PANTHER" id="PTHR11061:SF30">
    <property type="entry name" value="TRNA (URACIL(54)-C(5))-METHYLTRANSFERASE"/>
    <property type="match status" value="1"/>
</dbReference>
<feature type="binding site" evidence="4">
    <location>
        <position position="360"/>
    </location>
    <ligand>
        <name>S-adenosyl-L-methionine</name>
        <dbReference type="ChEBI" id="CHEBI:59789"/>
    </ligand>
</feature>
<dbReference type="InterPro" id="IPR002792">
    <property type="entry name" value="TRAM_dom"/>
</dbReference>
<keyword evidence="8" id="KW-1185">Reference proteome</keyword>
<feature type="region of interest" description="Disordered" evidence="5">
    <location>
        <begin position="183"/>
        <end position="214"/>
    </location>
</feature>
<feature type="domain" description="TRAM" evidence="6">
    <location>
        <begin position="11"/>
        <end position="70"/>
    </location>
</feature>
<keyword evidence="3 4" id="KW-0949">S-adenosyl-L-methionine</keyword>
<dbReference type="CDD" id="cd02440">
    <property type="entry name" value="AdoMet_MTases"/>
    <property type="match status" value="1"/>
</dbReference>
<dbReference type="PROSITE" id="PS01231">
    <property type="entry name" value="TRMA_2"/>
    <property type="match status" value="1"/>
</dbReference>